<dbReference type="AlphaFoldDB" id="A0A0C9WRT1"/>
<dbReference type="EMBL" id="KN839142">
    <property type="protein sequence ID" value="KIJ90623.1"/>
    <property type="molecule type" value="Genomic_DNA"/>
</dbReference>
<dbReference type="HOGENOM" id="CLU_1865437_0_0_1"/>
<proteinExistence type="predicted"/>
<evidence type="ECO:0000313" key="2">
    <source>
        <dbReference type="EMBL" id="KIJ90623.1"/>
    </source>
</evidence>
<accession>A0A0C9WRT1</accession>
<name>A0A0C9WRT1_9AGAR</name>
<evidence type="ECO:0000256" key="1">
    <source>
        <dbReference type="SAM" id="MobiDB-lite"/>
    </source>
</evidence>
<feature type="region of interest" description="Disordered" evidence="1">
    <location>
        <begin position="1"/>
        <end position="34"/>
    </location>
</feature>
<keyword evidence="3" id="KW-1185">Reference proteome</keyword>
<reference evidence="2 3" key="1">
    <citation type="submission" date="2014-04" db="EMBL/GenBank/DDBJ databases">
        <authorList>
            <consortium name="DOE Joint Genome Institute"/>
            <person name="Kuo A."/>
            <person name="Kohler A."/>
            <person name="Nagy L.G."/>
            <person name="Floudas D."/>
            <person name="Copeland A."/>
            <person name="Barry K.W."/>
            <person name="Cichocki N."/>
            <person name="Veneault-Fourrey C."/>
            <person name="LaButti K."/>
            <person name="Lindquist E.A."/>
            <person name="Lipzen A."/>
            <person name="Lundell T."/>
            <person name="Morin E."/>
            <person name="Murat C."/>
            <person name="Sun H."/>
            <person name="Tunlid A."/>
            <person name="Henrissat B."/>
            <person name="Grigoriev I.V."/>
            <person name="Hibbett D.S."/>
            <person name="Martin F."/>
            <person name="Nordberg H.P."/>
            <person name="Cantor M.N."/>
            <person name="Hua S.X."/>
        </authorList>
    </citation>
    <scope>NUCLEOTIDE SEQUENCE [LARGE SCALE GENOMIC DNA]</scope>
    <source>
        <strain evidence="2 3">LaAM-08-1</strain>
    </source>
</reference>
<protein>
    <submittedName>
        <fullName evidence="2">Uncharacterized protein</fullName>
    </submittedName>
</protein>
<evidence type="ECO:0000313" key="3">
    <source>
        <dbReference type="Proteomes" id="UP000054477"/>
    </source>
</evidence>
<feature type="compositionally biased region" description="Low complexity" evidence="1">
    <location>
        <begin position="1"/>
        <end position="32"/>
    </location>
</feature>
<sequence length="137" mass="14642">MISLSYSKSSSSESPASVLTSTSERVSSSSDSWIQFSTPLPYPHSSQSSSMKIGPTRSLGKLSISVVFLSPLDAVTGESVVDFFASLPALALWAAAFLQHEALGGIVSDWNIKKLAFEVESNFSGPLTNHPHRKPLV</sequence>
<gene>
    <name evidence="2" type="ORF">K443DRAFT_537792</name>
</gene>
<reference evidence="3" key="2">
    <citation type="submission" date="2015-01" db="EMBL/GenBank/DDBJ databases">
        <title>Evolutionary Origins and Diversification of the Mycorrhizal Mutualists.</title>
        <authorList>
            <consortium name="DOE Joint Genome Institute"/>
            <consortium name="Mycorrhizal Genomics Consortium"/>
            <person name="Kohler A."/>
            <person name="Kuo A."/>
            <person name="Nagy L.G."/>
            <person name="Floudas D."/>
            <person name="Copeland A."/>
            <person name="Barry K.W."/>
            <person name="Cichocki N."/>
            <person name="Veneault-Fourrey C."/>
            <person name="LaButti K."/>
            <person name="Lindquist E.A."/>
            <person name="Lipzen A."/>
            <person name="Lundell T."/>
            <person name="Morin E."/>
            <person name="Murat C."/>
            <person name="Riley R."/>
            <person name="Ohm R."/>
            <person name="Sun H."/>
            <person name="Tunlid A."/>
            <person name="Henrissat B."/>
            <person name="Grigoriev I.V."/>
            <person name="Hibbett D.S."/>
            <person name="Martin F."/>
        </authorList>
    </citation>
    <scope>NUCLEOTIDE SEQUENCE [LARGE SCALE GENOMIC DNA]</scope>
    <source>
        <strain evidence="3">LaAM-08-1</strain>
    </source>
</reference>
<dbReference type="Proteomes" id="UP000054477">
    <property type="component" value="Unassembled WGS sequence"/>
</dbReference>
<organism evidence="2 3">
    <name type="scientific">Laccaria amethystina LaAM-08-1</name>
    <dbReference type="NCBI Taxonomy" id="1095629"/>
    <lineage>
        <taxon>Eukaryota</taxon>
        <taxon>Fungi</taxon>
        <taxon>Dikarya</taxon>
        <taxon>Basidiomycota</taxon>
        <taxon>Agaricomycotina</taxon>
        <taxon>Agaricomycetes</taxon>
        <taxon>Agaricomycetidae</taxon>
        <taxon>Agaricales</taxon>
        <taxon>Agaricineae</taxon>
        <taxon>Hydnangiaceae</taxon>
        <taxon>Laccaria</taxon>
    </lineage>
</organism>